<evidence type="ECO:0000256" key="1">
    <source>
        <dbReference type="SAM" id="Coils"/>
    </source>
</evidence>
<accession>A0A1V9ZXJ9</accession>
<dbReference type="Proteomes" id="UP000243217">
    <property type="component" value="Unassembled WGS sequence"/>
</dbReference>
<dbReference type="OrthoDB" id="79665at2759"/>
<evidence type="ECO:0000313" key="3">
    <source>
        <dbReference type="EMBL" id="OQS02738.1"/>
    </source>
</evidence>
<feature type="compositionally biased region" description="Polar residues" evidence="2">
    <location>
        <begin position="170"/>
        <end position="181"/>
    </location>
</feature>
<protein>
    <submittedName>
        <fullName evidence="3">Uncharacterized protein</fullName>
    </submittedName>
</protein>
<organism evidence="3 4">
    <name type="scientific">Thraustotheca clavata</name>
    <dbReference type="NCBI Taxonomy" id="74557"/>
    <lineage>
        <taxon>Eukaryota</taxon>
        <taxon>Sar</taxon>
        <taxon>Stramenopiles</taxon>
        <taxon>Oomycota</taxon>
        <taxon>Saprolegniomycetes</taxon>
        <taxon>Saprolegniales</taxon>
        <taxon>Achlyaceae</taxon>
        <taxon>Thraustotheca</taxon>
    </lineage>
</organism>
<gene>
    <name evidence="3" type="ORF">THRCLA_04925</name>
</gene>
<dbReference type="EMBL" id="JNBS01001086">
    <property type="protein sequence ID" value="OQS02738.1"/>
    <property type="molecule type" value="Genomic_DNA"/>
</dbReference>
<sequence>MDVIEFDAPSYYDLNDQDFEKAYVNNADGYFGEVELDVELWSNQGDVGVRQLSIESSRTESEEDEADNNSTGRSTRVKAVVPHSRKGLTKPASPRLQTARRAQSSPAHRKAYVPPDVDGIELAKQFQALPLPSTHAQPTIKPRVPIKKPTTPRLTPITDRFGGKIPPLSSPETPRRTQSALKSPARTKTRPHALSQENIDTRSARSSRSSSRSNVDQNTPPPNRPKLEKSKSATNVVPDPDPTFMYARPAPIEVIADLSTSRSQERAKKRQELELRRRQLIAEREAQRQAEEAKRAAEAIAWERELRLQQSFKAKPIRKPKDPFRIAPSARELTTPTSPRCRRKGP</sequence>
<name>A0A1V9ZXJ9_9STRA</name>
<keyword evidence="4" id="KW-1185">Reference proteome</keyword>
<comment type="caution">
    <text evidence="3">The sequence shown here is derived from an EMBL/GenBank/DDBJ whole genome shotgun (WGS) entry which is preliminary data.</text>
</comment>
<feature type="region of interest" description="Disordered" evidence="2">
    <location>
        <begin position="53"/>
        <end position="113"/>
    </location>
</feature>
<feature type="region of interest" description="Disordered" evidence="2">
    <location>
        <begin position="134"/>
        <end position="248"/>
    </location>
</feature>
<proteinExistence type="predicted"/>
<dbReference type="AlphaFoldDB" id="A0A1V9ZXJ9"/>
<keyword evidence="1" id="KW-0175">Coiled coil</keyword>
<feature type="region of interest" description="Disordered" evidence="2">
    <location>
        <begin position="315"/>
        <end position="346"/>
    </location>
</feature>
<evidence type="ECO:0000256" key="2">
    <source>
        <dbReference type="SAM" id="MobiDB-lite"/>
    </source>
</evidence>
<feature type="compositionally biased region" description="Low complexity" evidence="2">
    <location>
        <begin position="204"/>
        <end position="213"/>
    </location>
</feature>
<feature type="coiled-coil region" evidence="1">
    <location>
        <begin position="270"/>
        <end position="303"/>
    </location>
</feature>
<reference evidence="3 4" key="1">
    <citation type="journal article" date="2014" name="Genome Biol. Evol.">
        <title>The secreted proteins of Achlya hypogyna and Thraustotheca clavata identify the ancestral oomycete secretome and reveal gene acquisitions by horizontal gene transfer.</title>
        <authorList>
            <person name="Misner I."/>
            <person name="Blouin N."/>
            <person name="Leonard G."/>
            <person name="Richards T.A."/>
            <person name="Lane C.E."/>
        </authorList>
    </citation>
    <scope>NUCLEOTIDE SEQUENCE [LARGE SCALE GENOMIC DNA]</scope>
    <source>
        <strain evidence="3 4">ATCC 34112</strain>
    </source>
</reference>
<evidence type="ECO:0000313" key="4">
    <source>
        <dbReference type="Proteomes" id="UP000243217"/>
    </source>
</evidence>